<name>Q1Q0F4_KUEST</name>
<keyword evidence="1" id="KW-0472">Membrane</keyword>
<gene>
    <name evidence="3" type="ORF">KsCSTR_12610</name>
    <name evidence="4" type="ORF">KSMBR1_2706</name>
    <name evidence="2" type="ORF">kustd1267</name>
</gene>
<reference evidence="2" key="2">
    <citation type="submission" date="2006-01" db="EMBL/GenBank/DDBJ databases">
        <authorList>
            <person name="Genoscope"/>
        </authorList>
    </citation>
    <scope>NUCLEOTIDE SEQUENCE</scope>
</reference>
<dbReference type="KEGG" id="kst:KSMBR1_2706"/>
<sequence length="138" mass="15488">MKAFLFVFFCIFFSVPLAVYAHGLSLFSKEKTLYASYSDHTPASGAKVVLVDANGVIILQDKMDEKGIWKLPENLETIPHLIIVDDSGGHRAMITWEEFLKERPKGLLDILSIRVVIGVMFIIGGGYAIQRFLLKKKT</sequence>
<evidence type="ECO:0000256" key="1">
    <source>
        <dbReference type="SAM" id="Phobius"/>
    </source>
</evidence>
<keyword evidence="5" id="KW-1185">Reference proteome</keyword>
<dbReference type="Proteomes" id="UP000221734">
    <property type="component" value="Chromosome Kuenenia_stuttgartiensis_MBR1"/>
</dbReference>
<keyword evidence="1" id="KW-0812">Transmembrane</keyword>
<dbReference type="EMBL" id="CT573072">
    <property type="protein sequence ID" value="CAJ72012.1"/>
    <property type="molecule type" value="Genomic_DNA"/>
</dbReference>
<evidence type="ECO:0000313" key="6">
    <source>
        <dbReference type="Proteomes" id="UP000501926"/>
    </source>
</evidence>
<proteinExistence type="predicted"/>
<evidence type="ECO:0000313" key="3">
    <source>
        <dbReference type="EMBL" id="QII10640.1"/>
    </source>
</evidence>
<organism evidence="2">
    <name type="scientific">Kuenenia stuttgartiensis</name>
    <dbReference type="NCBI Taxonomy" id="174633"/>
    <lineage>
        <taxon>Bacteria</taxon>
        <taxon>Pseudomonadati</taxon>
        <taxon>Planctomycetota</taxon>
        <taxon>Candidatus Brocadiia</taxon>
        <taxon>Candidatus Brocadiales</taxon>
        <taxon>Candidatus Brocadiaceae</taxon>
        <taxon>Candidatus Kuenenia</taxon>
    </lineage>
</organism>
<keyword evidence="1" id="KW-1133">Transmembrane helix</keyword>
<evidence type="ECO:0000313" key="5">
    <source>
        <dbReference type="Proteomes" id="UP000221734"/>
    </source>
</evidence>
<reference evidence="4" key="4">
    <citation type="submission" date="2017-10" db="EMBL/GenBank/DDBJ databases">
        <authorList>
            <person name="Banno H."/>
            <person name="Chua N.-H."/>
        </authorList>
    </citation>
    <scope>NUCLEOTIDE SEQUENCE [LARGE SCALE GENOMIC DNA]</scope>
    <source>
        <strain evidence="4">Kuenenia_mbr1_ru-nijmegen</strain>
    </source>
</reference>
<dbReference type="Proteomes" id="UP000501926">
    <property type="component" value="Chromosome"/>
</dbReference>
<feature type="transmembrane region" description="Helical" evidence="1">
    <location>
        <begin position="110"/>
        <end position="129"/>
    </location>
</feature>
<evidence type="ECO:0000313" key="2">
    <source>
        <dbReference type="EMBL" id="CAJ72012.1"/>
    </source>
</evidence>
<dbReference type="EMBL" id="LT934425">
    <property type="protein sequence ID" value="SOH05193.1"/>
    <property type="molecule type" value="Genomic_DNA"/>
</dbReference>
<reference evidence="3 6" key="5">
    <citation type="submission" date="2020-02" db="EMBL/GenBank/DDBJ databases">
        <title>Newly sequenced genome of strain CSTR1 showed variability in Candidatus Kuenenia stuttgartiensis genomes.</title>
        <authorList>
            <person name="Ding C."/>
            <person name="Adrian L."/>
        </authorList>
    </citation>
    <scope>NUCLEOTIDE SEQUENCE [LARGE SCALE GENOMIC DNA]</scope>
    <source>
        <strain evidence="3 6">CSTR1</strain>
    </source>
</reference>
<reference evidence="2" key="1">
    <citation type="journal article" date="2006" name="Nature">
        <title>Deciphering the evolution and metabolism of an anammox bacterium from a community genome.</title>
        <authorList>
            <person name="Strous M."/>
            <person name="Pelletier E."/>
            <person name="Mangenot S."/>
            <person name="Rattei T."/>
            <person name="Lehner A."/>
            <person name="Taylor M.W."/>
            <person name="Horn M."/>
            <person name="Daims H."/>
            <person name="Bartol-Mavel D."/>
            <person name="Wincker P."/>
            <person name="Barbe V."/>
            <person name="Fonknechten N."/>
            <person name="Vallenet D."/>
            <person name="Segurens B."/>
            <person name="Schenowitz-Truong C."/>
            <person name="Medigue C."/>
            <person name="Collingro A."/>
            <person name="Snel B."/>
            <person name="Dutilh B.E."/>
            <person name="OpDenCamp H.J.M."/>
            <person name="vanDerDrift C."/>
            <person name="Cirpus I."/>
            <person name="vanDePas-Schoonen K.T."/>
            <person name="Harhangi H.R."/>
            <person name="vanNiftrik L."/>
            <person name="Schmid M."/>
            <person name="Keltjens J."/>
            <person name="vanDeVossenberg J."/>
            <person name="Kartal B."/>
            <person name="Meier H."/>
            <person name="Frishman D."/>
            <person name="Huynen M.A."/>
            <person name="Mewes H."/>
            <person name="Weissenbach J."/>
            <person name="Jetten M.S.M."/>
            <person name="Wagner M."/>
            <person name="LePaslier D."/>
        </authorList>
    </citation>
    <scope>NUCLEOTIDE SEQUENCE</scope>
</reference>
<reference evidence="5" key="3">
    <citation type="submission" date="2017-10" db="EMBL/GenBank/DDBJ databases">
        <authorList>
            <person name="Frank J."/>
        </authorList>
    </citation>
    <scope>NUCLEOTIDE SEQUENCE [LARGE SCALE GENOMIC DNA]</scope>
</reference>
<dbReference type="AlphaFoldDB" id="Q1Q0F4"/>
<dbReference type="EMBL" id="CP049055">
    <property type="protein sequence ID" value="QII10640.1"/>
    <property type="molecule type" value="Genomic_DNA"/>
</dbReference>
<accession>Q1Q0F4</accession>
<evidence type="ECO:0000313" key="4">
    <source>
        <dbReference type="EMBL" id="SOH05193.1"/>
    </source>
</evidence>
<protein>
    <submittedName>
        <fullName evidence="2">Uncharacterized protein</fullName>
    </submittedName>
</protein>